<dbReference type="GeneID" id="111844523"/>
<dbReference type="AlphaFoldDB" id="A0A3B3QZQ8"/>
<dbReference type="STRING" id="1676925.ENSPKIP00000012012"/>
<comment type="similarity">
    <text evidence="2 6">Belongs to the sulfotransferase 1 family.</text>
</comment>
<dbReference type="OrthoDB" id="205623at2759"/>
<reference evidence="8" key="2">
    <citation type="submission" date="2025-09" db="UniProtKB">
        <authorList>
            <consortium name="Ensembl"/>
        </authorList>
    </citation>
    <scope>IDENTIFICATION</scope>
</reference>
<dbReference type="Gene3D" id="3.40.50.300">
    <property type="entry name" value="P-loop containing nucleotide triphosphate hydrolases"/>
    <property type="match status" value="1"/>
</dbReference>
<accession>A0A3B3QZQ8</accession>
<reference evidence="8" key="1">
    <citation type="submission" date="2025-08" db="UniProtKB">
        <authorList>
            <consortium name="Ensembl"/>
        </authorList>
    </citation>
    <scope>IDENTIFICATION</scope>
</reference>
<evidence type="ECO:0000256" key="2">
    <source>
        <dbReference type="ARBA" id="ARBA00005771"/>
    </source>
</evidence>
<name>A0A3B3QZQ8_9TELE</name>
<keyword evidence="3" id="KW-0963">Cytoplasm</keyword>
<dbReference type="SUPFAM" id="SSF52540">
    <property type="entry name" value="P-loop containing nucleoside triphosphate hydrolases"/>
    <property type="match status" value="1"/>
</dbReference>
<evidence type="ECO:0000256" key="1">
    <source>
        <dbReference type="ARBA" id="ARBA00004496"/>
    </source>
</evidence>
<evidence type="ECO:0000256" key="4">
    <source>
        <dbReference type="ARBA" id="ARBA00022679"/>
    </source>
</evidence>
<dbReference type="InterPro" id="IPR027417">
    <property type="entry name" value="P-loop_NTPase"/>
</dbReference>
<dbReference type="Proteomes" id="UP000261540">
    <property type="component" value="Unplaced"/>
</dbReference>
<dbReference type="KEGG" id="pki:111844523"/>
<comment type="subcellular location">
    <subcellularLocation>
        <location evidence="1">Cytoplasm</location>
    </subcellularLocation>
</comment>
<dbReference type="InterPro" id="IPR000863">
    <property type="entry name" value="Sulfotransferase_dom"/>
</dbReference>
<dbReference type="PANTHER" id="PTHR11783">
    <property type="entry name" value="SULFOTRANSFERASE SULT"/>
    <property type="match status" value="1"/>
</dbReference>
<dbReference type="Pfam" id="PF00685">
    <property type="entry name" value="Sulfotransfer_1"/>
    <property type="match status" value="1"/>
</dbReference>
<dbReference type="Ensembl" id="ENSPKIT00000036395.1">
    <property type="protein sequence ID" value="ENSPKIP00000012012.1"/>
    <property type="gene ID" value="ENSPKIG00000025625.1"/>
</dbReference>
<feature type="domain" description="Sulfotransferase" evidence="7">
    <location>
        <begin position="44"/>
        <end position="288"/>
    </location>
</feature>
<evidence type="ECO:0000256" key="3">
    <source>
        <dbReference type="ARBA" id="ARBA00022490"/>
    </source>
</evidence>
<dbReference type="GO" id="GO:0005737">
    <property type="term" value="C:cytoplasm"/>
    <property type="evidence" value="ECO:0007669"/>
    <property type="project" value="UniProtKB-SubCell"/>
</dbReference>
<dbReference type="RefSeq" id="XP_023668833.1">
    <property type="nucleotide sequence ID" value="XM_023813065.2"/>
</dbReference>
<evidence type="ECO:0000313" key="9">
    <source>
        <dbReference type="Proteomes" id="UP000261540"/>
    </source>
</evidence>
<keyword evidence="4 6" id="KW-0808">Transferase</keyword>
<dbReference type="GO" id="GO:0006584">
    <property type="term" value="P:catecholamine metabolic process"/>
    <property type="evidence" value="ECO:0007669"/>
    <property type="project" value="UniProtKB-KW"/>
</dbReference>
<dbReference type="EC" id="2.8.2.-" evidence="6"/>
<dbReference type="GO" id="GO:0006805">
    <property type="term" value="P:xenobiotic metabolic process"/>
    <property type="evidence" value="ECO:0007669"/>
    <property type="project" value="UniProtKB-ARBA"/>
</dbReference>
<evidence type="ECO:0000256" key="6">
    <source>
        <dbReference type="RuleBase" id="RU361155"/>
    </source>
</evidence>
<evidence type="ECO:0000313" key="8">
    <source>
        <dbReference type="Ensembl" id="ENSPKIP00000012012.1"/>
    </source>
</evidence>
<organism evidence="8 9">
    <name type="scientific">Paramormyrops kingsleyae</name>
    <dbReference type="NCBI Taxonomy" id="1676925"/>
    <lineage>
        <taxon>Eukaryota</taxon>
        <taxon>Metazoa</taxon>
        <taxon>Chordata</taxon>
        <taxon>Craniata</taxon>
        <taxon>Vertebrata</taxon>
        <taxon>Euteleostomi</taxon>
        <taxon>Actinopterygii</taxon>
        <taxon>Neopterygii</taxon>
        <taxon>Teleostei</taxon>
        <taxon>Osteoglossocephala</taxon>
        <taxon>Osteoglossomorpha</taxon>
        <taxon>Osteoglossiformes</taxon>
        <taxon>Mormyridae</taxon>
        <taxon>Paramormyrops</taxon>
    </lineage>
</organism>
<keyword evidence="5" id="KW-0128">Catecholamine metabolism</keyword>
<dbReference type="GO" id="GO:0008146">
    <property type="term" value="F:sulfotransferase activity"/>
    <property type="evidence" value="ECO:0007669"/>
    <property type="project" value="InterPro"/>
</dbReference>
<proteinExistence type="inferred from homology"/>
<evidence type="ECO:0000259" key="7">
    <source>
        <dbReference type="Pfam" id="PF00685"/>
    </source>
</evidence>
<sequence length="301" mass="35600">MADAPVPENETPDFKLFSFQDFNLISGMHFPDEVEQIKNWEIRDSDVFLLSYPKSGTTWMQQILSMIEAKGDITATSNQLISQRVPWIEILHDKEKFTTAASPRLRTSHLPYKLLPRELTKKRGKVIYVARNPKDVLVSYFHFHNFAAMLETPKDFNDFFEKFMEGKVFASNWFEHIKTWYLHRHEMDFLYVTYEEMIQDLRAVVERICCFLGKDLSSSQMDNVVMHCTFESMSKDSSVNQKRVPETFLNHQKGTFMRKGTVGDWKTHFTVAQSERFDRMFQEEMKDVPLRFVWDIKDLLT</sequence>
<dbReference type="GeneTree" id="ENSGT00940000156772"/>
<dbReference type="FunFam" id="3.40.50.300:FF:000433">
    <property type="entry name" value="Estrogen sulfotransferase"/>
    <property type="match status" value="1"/>
</dbReference>
<protein>
    <recommendedName>
        <fullName evidence="6">Sulfotransferase</fullName>
        <ecNumber evidence="6">2.8.2.-</ecNumber>
    </recommendedName>
</protein>
<keyword evidence="9" id="KW-1185">Reference proteome</keyword>
<evidence type="ECO:0000256" key="5">
    <source>
        <dbReference type="ARBA" id="ARBA00022939"/>
    </source>
</evidence>